<organism evidence="1 2">
    <name type="scientific">Mikania micrantha</name>
    <name type="common">bitter vine</name>
    <dbReference type="NCBI Taxonomy" id="192012"/>
    <lineage>
        <taxon>Eukaryota</taxon>
        <taxon>Viridiplantae</taxon>
        <taxon>Streptophyta</taxon>
        <taxon>Embryophyta</taxon>
        <taxon>Tracheophyta</taxon>
        <taxon>Spermatophyta</taxon>
        <taxon>Magnoliopsida</taxon>
        <taxon>eudicotyledons</taxon>
        <taxon>Gunneridae</taxon>
        <taxon>Pentapetalae</taxon>
        <taxon>asterids</taxon>
        <taxon>campanulids</taxon>
        <taxon>Asterales</taxon>
        <taxon>Asteraceae</taxon>
        <taxon>Asteroideae</taxon>
        <taxon>Heliantheae alliance</taxon>
        <taxon>Eupatorieae</taxon>
        <taxon>Mikania</taxon>
    </lineage>
</organism>
<dbReference type="PANTHER" id="PTHR11439">
    <property type="entry name" value="GAG-POL-RELATED RETROTRANSPOSON"/>
    <property type="match status" value="1"/>
</dbReference>
<evidence type="ECO:0000313" key="2">
    <source>
        <dbReference type="Proteomes" id="UP000326396"/>
    </source>
</evidence>
<evidence type="ECO:0000313" key="1">
    <source>
        <dbReference type="EMBL" id="KAD2139056.1"/>
    </source>
</evidence>
<dbReference type="AlphaFoldDB" id="A0A5N6LJW3"/>
<comment type="caution">
    <text evidence="1">The sequence shown here is derived from an EMBL/GenBank/DDBJ whole genome shotgun (WGS) entry which is preliminary data.</text>
</comment>
<dbReference type="EMBL" id="SZYD01000143">
    <property type="protein sequence ID" value="KAD2139056.1"/>
    <property type="molecule type" value="Genomic_DNA"/>
</dbReference>
<dbReference type="Proteomes" id="UP000326396">
    <property type="component" value="Unassembled WGS sequence"/>
</dbReference>
<dbReference type="OrthoDB" id="1912561at2759"/>
<dbReference type="CDD" id="cd09272">
    <property type="entry name" value="RNase_HI_RT_Ty1"/>
    <property type="match status" value="1"/>
</dbReference>
<reference evidence="1 2" key="1">
    <citation type="submission" date="2019-05" db="EMBL/GenBank/DDBJ databases">
        <title>Mikania micrantha, genome provides insights into the molecular mechanism of rapid growth.</title>
        <authorList>
            <person name="Liu B."/>
        </authorList>
    </citation>
    <scope>NUCLEOTIDE SEQUENCE [LARGE SCALE GENOMIC DNA]</scope>
    <source>
        <strain evidence="1">NLD-2019</strain>
        <tissue evidence="1">Leaf</tissue>
    </source>
</reference>
<proteinExistence type="predicted"/>
<dbReference type="PANTHER" id="PTHR11439:SF450">
    <property type="entry name" value="REVERSE TRANSCRIPTASE TY1_COPIA-TYPE DOMAIN-CONTAINING PROTEIN"/>
    <property type="match status" value="1"/>
</dbReference>
<accession>A0A5N6LJW3</accession>
<keyword evidence="2" id="KW-1185">Reference proteome</keyword>
<protein>
    <recommendedName>
        <fullName evidence="3">Reverse transcriptase Ty1/copia-type domain-containing protein</fullName>
    </recommendedName>
</protein>
<gene>
    <name evidence="1" type="ORF">E3N88_41770</name>
</gene>
<name>A0A5N6LJW3_9ASTR</name>
<evidence type="ECO:0008006" key="3">
    <source>
        <dbReference type="Google" id="ProtNLM"/>
    </source>
</evidence>
<sequence>MQQVKVIVDELTILGKNMDQEDITDAVLNGLDQHAYKSIVDVVHARDSPIPFNELHEKLINHELILAQQTPASGIHEPATAFYVQQQASKRPWHPKQNFSSNGILPTPSRSPNQATGYRHFLGKCQWCNQKRHSLRTCSVFKKLFPNAYVPVPNRNMHLQHAKAYLMGPTTSNTPTTTDWLFDSGASFHATNDLNNLSLHAPYDGTDELDRETKNQLFKGTATKGLYELCSSLQPHIFHLHHRNNSSIWHHRLRHPQNKVLKHLSSFISFNSTSIDYRNVILPLKVLITLMILSHPKSTPIDKDNYRNTTGYIVYLGSNPVSWRSQRQSTLARSSTEVEFRAVASITAEVQWLNSLLSELGFHSNTTPTIYCDNLSATSYSANPVFHSRMKHLALDFYFVREQVQEGALRVIHIAGDDQLADALTKPLLRPRFHSLLSKIGLLSESSILRGHIKE</sequence>